<sequence>MHDDQLEIDDDAVRRLIADQFPQWGRERVERLHGSGTVNAIFRIGPGLTARFPLNEREPAAAENWLRQEASAFDELADCIPFAAPRHAAFGRAGEGYPLPWAVQTWVEGEIATPDGMADSAAFANDLVELIRAMRSADRRGRTFGGAGRGGDLRAHDEWVATCVRESAADFDAERLAALWDGFRALPRTGEDVMVHGDLIPANLLVHEGRLAGVLDGGGFGPADPALELVCAWHLLDPGARAVLRTGLDVDDVQWVRGAAWAFVQAMGLGWYYRDSDPVMSALGLSTVGRIVTDAEIADRARAAGRTAGRS</sequence>
<keyword evidence="3" id="KW-1185">Reference proteome</keyword>
<dbReference type="Gene3D" id="3.30.200.20">
    <property type="entry name" value="Phosphorylase Kinase, domain 1"/>
    <property type="match status" value="1"/>
</dbReference>
<evidence type="ECO:0000313" key="3">
    <source>
        <dbReference type="Proteomes" id="UP001499933"/>
    </source>
</evidence>
<organism evidence="2 3">
    <name type="scientific">Microbacterium deminutum</name>
    <dbReference type="NCBI Taxonomy" id="344164"/>
    <lineage>
        <taxon>Bacteria</taxon>
        <taxon>Bacillati</taxon>
        <taxon>Actinomycetota</taxon>
        <taxon>Actinomycetes</taxon>
        <taxon>Micrococcales</taxon>
        <taxon>Microbacteriaceae</taxon>
        <taxon>Microbacterium</taxon>
    </lineage>
</organism>
<dbReference type="InterPro" id="IPR002575">
    <property type="entry name" value="Aminoglycoside_PTrfase"/>
</dbReference>
<reference evidence="2 3" key="1">
    <citation type="journal article" date="2019" name="Int. J. Syst. Evol. Microbiol.">
        <title>The Global Catalogue of Microorganisms (GCM) 10K type strain sequencing project: providing services to taxonomists for standard genome sequencing and annotation.</title>
        <authorList>
            <consortium name="The Broad Institute Genomics Platform"/>
            <consortium name="The Broad Institute Genome Sequencing Center for Infectious Disease"/>
            <person name="Wu L."/>
            <person name="Ma J."/>
        </authorList>
    </citation>
    <scope>NUCLEOTIDE SEQUENCE [LARGE SCALE GENOMIC DNA]</scope>
    <source>
        <strain evidence="2 3">JCM 14901</strain>
    </source>
</reference>
<dbReference type="Gene3D" id="3.90.1200.10">
    <property type="match status" value="1"/>
</dbReference>
<evidence type="ECO:0000259" key="1">
    <source>
        <dbReference type="Pfam" id="PF01636"/>
    </source>
</evidence>
<dbReference type="Proteomes" id="UP001499933">
    <property type="component" value="Unassembled WGS sequence"/>
</dbReference>
<feature type="domain" description="Aminoglycoside phosphotransferase" evidence="1">
    <location>
        <begin position="51"/>
        <end position="248"/>
    </location>
</feature>
<dbReference type="InterPro" id="IPR051678">
    <property type="entry name" value="AGP_Transferase"/>
</dbReference>
<evidence type="ECO:0000313" key="2">
    <source>
        <dbReference type="EMBL" id="GAA1963303.1"/>
    </source>
</evidence>
<dbReference type="EMBL" id="BAAAOG010000005">
    <property type="protein sequence ID" value="GAA1963303.1"/>
    <property type="molecule type" value="Genomic_DNA"/>
</dbReference>
<dbReference type="SUPFAM" id="SSF56112">
    <property type="entry name" value="Protein kinase-like (PK-like)"/>
    <property type="match status" value="1"/>
</dbReference>
<proteinExistence type="predicted"/>
<dbReference type="CDD" id="cd05155">
    <property type="entry name" value="APH_ChoK_like_1"/>
    <property type="match status" value="1"/>
</dbReference>
<dbReference type="Pfam" id="PF01636">
    <property type="entry name" value="APH"/>
    <property type="match status" value="1"/>
</dbReference>
<name>A0ABN2R482_9MICO</name>
<dbReference type="PANTHER" id="PTHR21310">
    <property type="entry name" value="AMINOGLYCOSIDE PHOSPHOTRANSFERASE-RELATED-RELATED"/>
    <property type="match status" value="1"/>
</dbReference>
<comment type="caution">
    <text evidence="2">The sequence shown here is derived from an EMBL/GenBank/DDBJ whole genome shotgun (WGS) entry which is preliminary data.</text>
</comment>
<dbReference type="PANTHER" id="PTHR21310:SF42">
    <property type="entry name" value="BIFUNCTIONAL AAC_APH"/>
    <property type="match status" value="1"/>
</dbReference>
<accession>A0ABN2R482</accession>
<dbReference type="InterPro" id="IPR011009">
    <property type="entry name" value="Kinase-like_dom_sf"/>
</dbReference>
<protein>
    <submittedName>
        <fullName evidence="2">Aminoglycoside phosphotransferase family protein</fullName>
    </submittedName>
</protein>
<gene>
    <name evidence="2" type="ORF">GCM10009776_27520</name>
</gene>